<dbReference type="AlphaFoldDB" id="A0A433D3X5"/>
<organism evidence="2 3">
    <name type="scientific">Jimgerdemannia flammicorona</name>
    <dbReference type="NCBI Taxonomy" id="994334"/>
    <lineage>
        <taxon>Eukaryota</taxon>
        <taxon>Fungi</taxon>
        <taxon>Fungi incertae sedis</taxon>
        <taxon>Mucoromycota</taxon>
        <taxon>Mucoromycotina</taxon>
        <taxon>Endogonomycetes</taxon>
        <taxon>Endogonales</taxon>
        <taxon>Endogonaceae</taxon>
        <taxon>Jimgerdemannia</taxon>
    </lineage>
</organism>
<protein>
    <submittedName>
        <fullName evidence="2">Uncharacterized protein</fullName>
    </submittedName>
</protein>
<feature type="transmembrane region" description="Helical" evidence="1">
    <location>
        <begin position="217"/>
        <end position="239"/>
    </location>
</feature>
<sequence>MDANIFSNLTENFGAWYSHSLSEWRPPYIEMGCEIQHVTKDKNVNITKVPHCAGVLDGHVDLEDQTMIYSYYTLPSLYFSDYITCNELPDPLPFYCTGFSVFTVDFSPPPNVTMQPHTILRLLVANENPRYKTGEVYFPNQTSLSTNYAVRPGEILDITIEYALNVDVAGRAYYTNTQTYITRPSEFNDSRIFVSFSARTDSYMVNQEHYIHSWGELFGLIGGLYGGVASVFIILFGTARLSPWGIIQKNVFKSMLSGPLNDGFNPPNSNHKSGIPLADPILMSAAVDPAENAIIIRTRLEKLERFLSNYVIDGGLIFSIAEGKVAKKHEHEMEAGPL</sequence>
<comment type="caution">
    <text evidence="2">The sequence shown here is derived from an EMBL/GenBank/DDBJ whole genome shotgun (WGS) entry which is preliminary data.</text>
</comment>
<dbReference type="OrthoDB" id="5594682at2759"/>
<reference evidence="2 3" key="1">
    <citation type="journal article" date="2018" name="New Phytol.">
        <title>Phylogenomics of Endogonaceae and evolution of mycorrhizas within Mucoromycota.</title>
        <authorList>
            <person name="Chang Y."/>
            <person name="Desiro A."/>
            <person name="Na H."/>
            <person name="Sandor L."/>
            <person name="Lipzen A."/>
            <person name="Clum A."/>
            <person name="Barry K."/>
            <person name="Grigoriev I.V."/>
            <person name="Martin F.M."/>
            <person name="Stajich J.E."/>
            <person name="Smith M.E."/>
            <person name="Bonito G."/>
            <person name="Spatafora J.W."/>
        </authorList>
    </citation>
    <scope>NUCLEOTIDE SEQUENCE [LARGE SCALE GENOMIC DNA]</scope>
    <source>
        <strain evidence="2 3">GMNB39</strain>
    </source>
</reference>
<keyword evidence="1" id="KW-0812">Transmembrane</keyword>
<keyword evidence="3" id="KW-1185">Reference proteome</keyword>
<accession>A0A433D3X5</accession>
<evidence type="ECO:0000313" key="3">
    <source>
        <dbReference type="Proteomes" id="UP000268093"/>
    </source>
</evidence>
<proteinExistence type="predicted"/>
<name>A0A433D3X5_9FUNG</name>
<dbReference type="EMBL" id="RBNI01007152">
    <property type="protein sequence ID" value="RUP45525.1"/>
    <property type="molecule type" value="Genomic_DNA"/>
</dbReference>
<keyword evidence="1" id="KW-0472">Membrane</keyword>
<keyword evidence="1" id="KW-1133">Transmembrane helix</keyword>
<evidence type="ECO:0000256" key="1">
    <source>
        <dbReference type="SAM" id="Phobius"/>
    </source>
</evidence>
<gene>
    <name evidence="2" type="ORF">BC936DRAFT_148059</name>
</gene>
<evidence type="ECO:0000313" key="2">
    <source>
        <dbReference type="EMBL" id="RUP45525.1"/>
    </source>
</evidence>
<dbReference type="Proteomes" id="UP000268093">
    <property type="component" value="Unassembled WGS sequence"/>
</dbReference>